<evidence type="ECO:0000313" key="3">
    <source>
        <dbReference type="EMBL" id="RZS40868.1"/>
    </source>
</evidence>
<evidence type="ECO:0000313" key="4">
    <source>
        <dbReference type="Proteomes" id="UP000294257"/>
    </source>
</evidence>
<dbReference type="EMBL" id="SGWQ01000003">
    <property type="protein sequence ID" value="RZS40868.1"/>
    <property type="molecule type" value="Genomic_DNA"/>
</dbReference>
<feature type="transmembrane region" description="Helical" evidence="1">
    <location>
        <begin position="224"/>
        <end position="244"/>
    </location>
</feature>
<sequence length="250" mass="25212">MITRVLAVGALLTAGMFTAMGSAAAAPPPADVHAARAAAAAPATVEALTDFFGDLRARDGAPAARATAVTVGHTVLPVYTLSPEFVSGAAGADPGKLAYLAVPAAANDGRTATLQVTREGDGAWTVGNMASGDLEFQLAGKLPAGAVLLREPQVNAWYARQGDRLTVIDPGGTDRTAGEVLTVADYQKAVGQRYADKQAGSGYAARGQAGGYGLGQRPIGDDNGVVPLLCLGGLGLIGVAAFGIRRSRRG</sequence>
<keyword evidence="1" id="KW-0472">Membrane</keyword>
<evidence type="ECO:0000256" key="2">
    <source>
        <dbReference type="SAM" id="SignalP"/>
    </source>
</evidence>
<gene>
    <name evidence="3" type="ORF">EV193_103182</name>
</gene>
<dbReference type="OrthoDB" id="3470164at2"/>
<organism evidence="3 4">
    <name type="scientific">Herbihabitans rhizosphaerae</name>
    <dbReference type="NCBI Taxonomy" id="1872711"/>
    <lineage>
        <taxon>Bacteria</taxon>
        <taxon>Bacillati</taxon>
        <taxon>Actinomycetota</taxon>
        <taxon>Actinomycetes</taxon>
        <taxon>Pseudonocardiales</taxon>
        <taxon>Pseudonocardiaceae</taxon>
        <taxon>Herbihabitans</taxon>
    </lineage>
</organism>
<feature type="chain" id="PRO_5020535966" evidence="2">
    <location>
        <begin position="26"/>
        <end position="250"/>
    </location>
</feature>
<accession>A0A4Q7KV37</accession>
<reference evidence="3 4" key="1">
    <citation type="submission" date="2019-02" db="EMBL/GenBank/DDBJ databases">
        <title>Genomic Encyclopedia of Type Strains, Phase IV (KMG-IV): sequencing the most valuable type-strain genomes for metagenomic binning, comparative biology and taxonomic classification.</title>
        <authorList>
            <person name="Goeker M."/>
        </authorList>
    </citation>
    <scope>NUCLEOTIDE SEQUENCE [LARGE SCALE GENOMIC DNA]</scope>
    <source>
        <strain evidence="3 4">DSM 101727</strain>
    </source>
</reference>
<name>A0A4Q7KV37_9PSEU</name>
<keyword evidence="1" id="KW-1133">Transmembrane helix</keyword>
<keyword evidence="4" id="KW-1185">Reference proteome</keyword>
<feature type="signal peptide" evidence="2">
    <location>
        <begin position="1"/>
        <end position="25"/>
    </location>
</feature>
<dbReference type="AlphaFoldDB" id="A0A4Q7KV37"/>
<dbReference type="RefSeq" id="WP_130343861.1">
    <property type="nucleotide sequence ID" value="NZ_SGWQ01000003.1"/>
</dbReference>
<evidence type="ECO:0000256" key="1">
    <source>
        <dbReference type="SAM" id="Phobius"/>
    </source>
</evidence>
<keyword evidence="2" id="KW-0732">Signal</keyword>
<keyword evidence="1" id="KW-0812">Transmembrane</keyword>
<dbReference type="Proteomes" id="UP000294257">
    <property type="component" value="Unassembled WGS sequence"/>
</dbReference>
<protein>
    <submittedName>
        <fullName evidence="3">Uncharacterized protein</fullName>
    </submittedName>
</protein>
<proteinExistence type="predicted"/>
<comment type="caution">
    <text evidence="3">The sequence shown here is derived from an EMBL/GenBank/DDBJ whole genome shotgun (WGS) entry which is preliminary data.</text>
</comment>